<dbReference type="NCBIfam" id="TIGR01410">
    <property type="entry name" value="tatB"/>
    <property type="match status" value="1"/>
</dbReference>
<comment type="function">
    <text evidence="9">Part of the twin-arginine translocation (Tat) system that transports large folded proteins containing a characteristic twin-arginine motif in their signal peptide across membranes. Together with TatC, TatB is part of a receptor directly interacting with Tat signal peptides. TatB may form an oligomeric binding site that transiently accommodates folded Tat precursor proteins before their translocation.</text>
</comment>
<keyword evidence="3 9" id="KW-1003">Cell membrane</keyword>
<keyword evidence="6 9" id="KW-1133">Transmembrane helix</keyword>
<sequence>MFDIGFMELLICGIIALLVLGPERLPGAARSAGRWVGRTRRLVRQFTSELDRQIKAEELKEQLRKEGGIDLDGVQKNVRDGLDKARDYEHLLLSDEDRGRDRSTPPPREEALEEAGYYAEQDAAATAEQHRSDSDASATPQDQQATPENRT</sequence>
<feature type="compositionally biased region" description="Basic and acidic residues" evidence="10">
    <location>
        <begin position="89"/>
        <end position="110"/>
    </location>
</feature>
<keyword evidence="2 9" id="KW-0813">Transport</keyword>
<feature type="compositionally biased region" description="Polar residues" evidence="10">
    <location>
        <begin position="135"/>
        <end position="151"/>
    </location>
</feature>
<dbReference type="Gene3D" id="1.20.5.3310">
    <property type="match status" value="1"/>
</dbReference>
<evidence type="ECO:0000313" key="11">
    <source>
        <dbReference type="EMBL" id="TBW58479.1"/>
    </source>
</evidence>
<comment type="caution">
    <text evidence="11">The sequence shown here is derived from an EMBL/GenBank/DDBJ whole genome shotgun (WGS) entry which is preliminary data.</text>
</comment>
<evidence type="ECO:0000256" key="4">
    <source>
        <dbReference type="ARBA" id="ARBA00022692"/>
    </source>
</evidence>
<dbReference type="HAMAP" id="MF_00237">
    <property type="entry name" value="TatB"/>
    <property type="match status" value="1"/>
</dbReference>
<organism evidence="11 12">
    <name type="scientific">Marinobacter halodurans</name>
    <dbReference type="NCBI Taxonomy" id="2528979"/>
    <lineage>
        <taxon>Bacteria</taxon>
        <taxon>Pseudomonadati</taxon>
        <taxon>Pseudomonadota</taxon>
        <taxon>Gammaproteobacteria</taxon>
        <taxon>Pseudomonadales</taxon>
        <taxon>Marinobacteraceae</taxon>
        <taxon>Marinobacter</taxon>
    </lineage>
</organism>
<comment type="similarity">
    <text evidence="9">Belongs to the TatB family.</text>
</comment>
<name>A0ABY1ZRJ4_9GAMM</name>
<comment type="subunit">
    <text evidence="9">The Tat system comprises two distinct complexes: a TatABC complex, containing multiple copies of TatA, TatB and TatC subunits, and a separate TatA complex, containing only TatA subunits. Substrates initially bind to the TatABC complex, which probably triggers association of the separate TatA complex to form the active translocon.</text>
</comment>
<feature type="region of interest" description="Disordered" evidence="10">
    <location>
        <begin position="89"/>
        <end position="151"/>
    </location>
</feature>
<dbReference type="Pfam" id="PF02416">
    <property type="entry name" value="TatA_B_E"/>
    <property type="match status" value="1"/>
</dbReference>
<evidence type="ECO:0000313" key="12">
    <source>
        <dbReference type="Proteomes" id="UP000313645"/>
    </source>
</evidence>
<evidence type="ECO:0000256" key="9">
    <source>
        <dbReference type="HAMAP-Rule" id="MF_00237"/>
    </source>
</evidence>
<evidence type="ECO:0000256" key="1">
    <source>
        <dbReference type="ARBA" id="ARBA00004167"/>
    </source>
</evidence>
<dbReference type="PANTHER" id="PTHR33162:SF1">
    <property type="entry name" value="SEC-INDEPENDENT PROTEIN TRANSLOCASE PROTEIN TATA, CHLOROPLASTIC"/>
    <property type="match status" value="1"/>
</dbReference>
<accession>A0ABY1ZRJ4</accession>
<comment type="subcellular location">
    <subcellularLocation>
        <location evidence="9">Cell membrane</location>
        <topology evidence="9">Single-pass membrane protein</topology>
    </subcellularLocation>
    <subcellularLocation>
        <location evidence="1">Membrane</location>
        <topology evidence="1">Single-pass membrane protein</topology>
    </subcellularLocation>
</comment>
<evidence type="ECO:0000256" key="6">
    <source>
        <dbReference type="ARBA" id="ARBA00022989"/>
    </source>
</evidence>
<protein>
    <recommendedName>
        <fullName evidence="9">Sec-independent protein translocase protein TatB</fullName>
    </recommendedName>
</protein>
<evidence type="ECO:0000256" key="10">
    <source>
        <dbReference type="SAM" id="MobiDB-lite"/>
    </source>
</evidence>
<keyword evidence="5 9" id="KW-0653">Protein transport</keyword>
<evidence type="ECO:0000256" key="5">
    <source>
        <dbReference type="ARBA" id="ARBA00022927"/>
    </source>
</evidence>
<dbReference type="EMBL" id="SJDL01000004">
    <property type="protein sequence ID" value="TBW58479.1"/>
    <property type="molecule type" value="Genomic_DNA"/>
</dbReference>
<evidence type="ECO:0000256" key="8">
    <source>
        <dbReference type="ARBA" id="ARBA00023136"/>
    </source>
</evidence>
<evidence type="ECO:0000256" key="2">
    <source>
        <dbReference type="ARBA" id="ARBA00022448"/>
    </source>
</evidence>
<gene>
    <name evidence="9 11" type="primary">tatB</name>
    <name evidence="11" type="ORF">EZI54_03600</name>
</gene>
<keyword evidence="4 9" id="KW-0812">Transmembrane</keyword>
<dbReference type="PANTHER" id="PTHR33162">
    <property type="entry name" value="SEC-INDEPENDENT PROTEIN TRANSLOCASE PROTEIN TATA, CHLOROPLASTIC"/>
    <property type="match status" value="1"/>
</dbReference>
<keyword evidence="8 9" id="KW-0472">Membrane</keyword>
<dbReference type="Proteomes" id="UP000313645">
    <property type="component" value="Unassembled WGS sequence"/>
</dbReference>
<dbReference type="RefSeq" id="WP_131479121.1">
    <property type="nucleotide sequence ID" value="NZ_SJDL01000004.1"/>
</dbReference>
<proteinExistence type="inferred from homology"/>
<evidence type="ECO:0000256" key="3">
    <source>
        <dbReference type="ARBA" id="ARBA00022475"/>
    </source>
</evidence>
<dbReference type="PRINTS" id="PR01506">
    <property type="entry name" value="TATBPROTEIN"/>
</dbReference>
<reference evidence="11 12" key="1">
    <citation type="submission" date="2019-02" db="EMBL/GenBank/DDBJ databases">
        <title>Marinobacter halodurans sp. nov., a marine bacterium isolated from sea tidal flat.</title>
        <authorList>
            <person name="Yoo Y."/>
            <person name="Lee D.W."/>
            <person name="Kim B.S."/>
            <person name="Kim J.-J."/>
        </authorList>
    </citation>
    <scope>NUCLEOTIDE SEQUENCE [LARGE SCALE GENOMIC DNA]</scope>
    <source>
        <strain evidence="11 12">YJ-S3-2</strain>
    </source>
</reference>
<dbReference type="InterPro" id="IPR018448">
    <property type="entry name" value="TatB"/>
</dbReference>
<keyword evidence="12" id="KW-1185">Reference proteome</keyword>
<evidence type="ECO:0000256" key="7">
    <source>
        <dbReference type="ARBA" id="ARBA00023010"/>
    </source>
</evidence>
<keyword evidence="7 9" id="KW-0811">Translocation</keyword>
<dbReference type="InterPro" id="IPR003369">
    <property type="entry name" value="TatA/B/E"/>
</dbReference>